<evidence type="ECO:0000313" key="2">
    <source>
        <dbReference type="EMBL" id="RKG33414.1"/>
    </source>
</evidence>
<dbReference type="RefSeq" id="WP_120370278.1">
    <property type="nucleotide sequence ID" value="NZ_RAXU01000010.1"/>
</dbReference>
<feature type="compositionally biased region" description="Polar residues" evidence="1">
    <location>
        <begin position="64"/>
        <end position="78"/>
    </location>
</feature>
<feature type="region of interest" description="Disordered" evidence="1">
    <location>
        <begin position="64"/>
        <end position="83"/>
    </location>
</feature>
<protein>
    <submittedName>
        <fullName evidence="2">Uncharacterized protein</fullName>
    </submittedName>
</protein>
<comment type="caution">
    <text evidence="2">The sequence shown here is derived from an EMBL/GenBank/DDBJ whole genome shotgun (WGS) entry which is preliminary data.</text>
</comment>
<name>A0A3A8ETR5_9GAMM</name>
<evidence type="ECO:0000256" key="1">
    <source>
        <dbReference type="SAM" id="MobiDB-lite"/>
    </source>
</evidence>
<reference evidence="2 3" key="1">
    <citation type="submission" date="2018-09" db="EMBL/GenBank/DDBJ databases">
        <title>The draft genome of Acinetobacter spp. strains.</title>
        <authorList>
            <person name="Qin J."/>
            <person name="Feng Y."/>
            <person name="Zong Z."/>
        </authorList>
    </citation>
    <scope>NUCLEOTIDE SEQUENCE [LARGE SCALE GENOMIC DNA]</scope>
    <source>
        <strain evidence="2 3">WCHAc060096</strain>
    </source>
</reference>
<evidence type="ECO:0000313" key="3">
    <source>
        <dbReference type="Proteomes" id="UP000269001"/>
    </source>
</evidence>
<keyword evidence="3" id="KW-1185">Reference proteome</keyword>
<accession>A0A3A8ETR5</accession>
<organism evidence="2 3">
    <name type="scientific">Acinetobacter guerrae</name>
    <dbReference type="NCBI Taxonomy" id="1843371"/>
    <lineage>
        <taxon>Bacteria</taxon>
        <taxon>Pseudomonadati</taxon>
        <taxon>Pseudomonadota</taxon>
        <taxon>Gammaproteobacteria</taxon>
        <taxon>Moraxellales</taxon>
        <taxon>Moraxellaceae</taxon>
        <taxon>Acinetobacter</taxon>
    </lineage>
</organism>
<dbReference type="AlphaFoldDB" id="A0A3A8ETR5"/>
<gene>
    <name evidence="2" type="ORF">D7V21_09585</name>
</gene>
<dbReference type="EMBL" id="RAXU01000010">
    <property type="protein sequence ID" value="RKG33414.1"/>
    <property type="molecule type" value="Genomic_DNA"/>
</dbReference>
<sequence>MFKVGDLVVKTHPKNTILWPVLGVYKNGGVWLDYKGFCWRPPRVRHATPEEIAAGHRIESSNDQTINHSFLSNSPNNENKGDLSIKQDSQVEVLDMVDVSPNCEVINETH</sequence>
<dbReference type="Proteomes" id="UP000269001">
    <property type="component" value="Unassembled WGS sequence"/>
</dbReference>
<proteinExistence type="predicted"/>